<accession>A0A4T0ENE1</accession>
<dbReference type="PANTHER" id="PTHR28271">
    <property type="entry name" value="54S RIBOSOMAL PROTEIN L31, MITOCHONDRIAL"/>
    <property type="match status" value="1"/>
</dbReference>
<organism evidence="1 2">
    <name type="scientific">Wallemia ichthyophaga</name>
    <dbReference type="NCBI Taxonomy" id="245174"/>
    <lineage>
        <taxon>Eukaryota</taxon>
        <taxon>Fungi</taxon>
        <taxon>Dikarya</taxon>
        <taxon>Basidiomycota</taxon>
        <taxon>Wallemiomycotina</taxon>
        <taxon>Wallemiomycetes</taxon>
        <taxon>Wallemiales</taxon>
        <taxon>Wallemiaceae</taxon>
        <taxon>Wallemia</taxon>
    </lineage>
</organism>
<sequence>MFSTSVNLGGLVRKIPWRLSSTRKFRVRERLRDVDENIQAIKDSGVQFRQLDVASGLPSESSMPPRDKYFTFNKNSPTYRKGVHKVPKWTRLTQRTNPTGF</sequence>
<reference evidence="1 2" key="1">
    <citation type="submission" date="2019-03" db="EMBL/GenBank/DDBJ databases">
        <title>Sequencing 23 genomes of Wallemia ichthyophaga.</title>
        <authorList>
            <person name="Gostincar C."/>
        </authorList>
    </citation>
    <scope>NUCLEOTIDE SEQUENCE [LARGE SCALE GENOMIC DNA]</scope>
    <source>
        <strain evidence="1 2">EXF-8621</strain>
    </source>
</reference>
<dbReference type="OrthoDB" id="2332379at2759"/>
<evidence type="ECO:0008006" key="3">
    <source>
        <dbReference type="Google" id="ProtNLM"/>
    </source>
</evidence>
<dbReference type="InterPro" id="IPR016340">
    <property type="entry name" value="Ribosomal_mL60"/>
</dbReference>
<dbReference type="Proteomes" id="UP000306954">
    <property type="component" value="Unassembled WGS sequence"/>
</dbReference>
<dbReference type="GO" id="GO:0003735">
    <property type="term" value="F:structural constituent of ribosome"/>
    <property type="evidence" value="ECO:0007669"/>
    <property type="project" value="TreeGrafter"/>
</dbReference>
<dbReference type="AlphaFoldDB" id="A0A4T0ENE1"/>
<evidence type="ECO:0000313" key="1">
    <source>
        <dbReference type="EMBL" id="TIB14000.1"/>
    </source>
</evidence>
<proteinExistence type="predicted"/>
<dbReference type="EMBL" id="SPOF01000012">
    <property type="protein sequence ID" value="TIB14000.1"/>
    <property type="molecule type" value="Genomic_DNA"/>
</dbReference>
<evidence type="ECO:0000313" key="2">
    <source>
        <dbReference type="Proteomes" id="UP000306954"/>
    </source>
</evidence>
<gene>
    <name evidence="1" type="ORF">E3P90_01444</name>
</gene>
<dbReference type="Pfam" id="PF09784">
    <property type="entry name" value="L31"/>
    <property type="match status" value="1"/>
</dbReference>
<dbReference type="PANTHER" id="PTHR28271:SF1">
    <property type="entry name" value="LARGE RIBOSOMAL SUBUNIT PROTEIN ML60"/>
    <property type="match status" value="1"/>
</dbReference>
<dbReference type="GO" id="GO:0005762">
    <property type="term" value="C:mitochondrial large ribosomal subunit"/>
    <property type="evidence" value="ECO:0007669"/>
    <property type="project" value="TreeGrafter"/>
</dbReference>
<protein>
    <recommendedName>
        <fullName evidence="3">54S ribosomal protein L31, mitochondrial</fullName>
    </recommendedName>
</protein>
<name>A0A4T0ENE1_WALIC</name>
<comment type="caution">
    <text evidence="1">The sequence shown here is derived from an EMBL/GenBank/DDBJ whole genome shotgun (WGS) entry which is preliminary data.</text>
</comment>